<dbReference type="Proteomes" id="UP001189429">
    <property type="component" value="Unassembled WGS sequence"/>
</dbReference>
<proteinExistence type="predicted"/>
<feature type="non-terminal residue" evidence="2">
    <location>
        <position position="1"/>
    </location>
</feature>
<feature type="compositionally biased region" description="Basic and acidic residues" evidence="1">
    <location>
        <begin position="182"/>
        <end position="201"/>
    </location>
</feature>
<feature type="region of interest" description="Disordered" evidence="1">
    <location>
        <begin position="338"/>
        <end position="379"/>
    </location>
</feature>
<gene>
    <name evidence="2" type="ORF">PCOR1329_LOCUS84212</name>
</gene>
<dbReference type="EMBL" id="CAUYUJ010022283">
    <property type="protein sequence ID" value="CAK0909919.1"/>
    <property type="molecule type" value="Genomic_DNA"/>
</dbReference>
<accession>A0ABN9YB06</accession>
<feature type="region of interest" description="Disordered" evidence="1">
    <location>
        <begin position="133"/>
        <end position="201"/>
    </location>
</feature>
<evidence type="ECO:0000313" key="2">
    <source>
        <dbReference type="EMBL" id="CAK0909919.1"/>
    </source>
</evidence>
<feature type="compositionally biased region" description="Basic and acidic residues" evidence="1">
    <location>
        <begin position="338"/>
        <end position="348"/>
    </location>
</feature>
<comment type="caution">
    <text evidence="2">The sequence shown here is derived from an EMBL/GenBank/DDBJ whole genome shotgun (WGS) entry which is preliminary data.</text>
</comment>
<feature type="compositionally biased region" description="Basic and acidic residues" evidence="1">
    <location>
        <begin position="145"/>
        <end position="161"/>
    </location>
</feature>
<organism evidence="2 3">
    <name type="scientific">Prorocentrum cordatum</name>
    <dbReference type="NCBI Taxonomy" id="2364126"/>
    <lineage>
        <taxon>Eukaryota</taxon>
        <taxon>Sar</taxon>
        <taxon>Alveolata</taxon>
        <taxon>Dinophyceae</taxon>
        <taxon>Prorocentrales</taxon>
        <taxon>Prorocentraceae</taxon>
        <taxon>Prorocentrum</taxon>
    </lineage>
</organism>
<name>A0ABN9YB06_9DINO</name>
<keyword evidence="3" id="KW-1185">Reference proteome</keyword>
<reference evidence="2" key="1">
    <citation type="submission" date="2023-10" db="EMBL/GenBank/DDBJ databases">
        <authorList>
            <person name="Chen Y."/>
            <person name="Shah S."/>
            <person name="Dougan E. K."/>
            <person name="Thang M."/>
            <person name="Chan C."/>
        </authorList>
    </citation>
    <scope>NUCLEOTIDE SEQUENCE [LARGE SCALE GENOMIC DNA]</scope>
</reference>
<sequence length="379" mass="40519">ALLARGDGVLRFTSAKARCEAEAGAADGLAFDVVQRGAGGDGFEHRFFHVAFDFQKPFSPTVVELERDPSRDLGEVLGASPIQAEDPKMFWRSLWEMIGSLGMEVGMTISFWQLVSRPRQVANVEPWKLYVSRQTPEVDPPPIQGKDDGAESSSELDKDGGETTESAGNGSDPLDADGDGGGGERGDAHSDGGHGGEGEHDDAAADIEEAVADVFVGPPLPPPPEPPPAAPLGHPVAALGGGVAAGPKHLGKTPAEITVRHRSGIIRYYDTTRAMVAQCLVPSHQGESSGCFLTRVCRDMKSNKARGRCLGLMRAWLGVSDETGITRWDHVHAWKPDHAERRDARREALASGDPSFRALAEKERVENDGDVDGEPLRDP</sequence>
<evidence type="ECO:0000256" key="1">
    <source>
        <dbReference type="SAM" id="MobiDB-lite"/>
    </source>
</evidence>
<evidence type="ECO:0000313" key="3">
    <source>
        <dbReference type="Proteomes" id="UP001189429"/>
    </source>
</evidence>
<protein>
    <submittedName>
        <fullName evidence="2">Uncharacterized protein</fullName>
    </submittedName>
</protein>